<evidence type="ECO:0000313" key="1">
    <source>
        <dbReference type="Proteomes" id="UP000515204"/>
    </source>
</evidence>
<protein>
    <submittedName>
        <fullName evidence="2">Nicotinamide riboside kinase 1</fullName>
    </submittedName>
</protein>
<name>A0A6P3WYP5_DINQU</name>
<dbReference type="CTD" id="100163578"/>
<keyword evidence="2" id="KW-0808">Transferase</keyword>
<evidence type="ECO:0000313" key="2">
    <source>
        <dbReference type="RefSeq" id="XP_014471231.1"/>
    </source>
</evidence>
<dbReference type="SUPFAM" id="SSF52540">
    <property type="entry name" value="P-loop containing nucleoside triphosphate hydrolases"/>
    <property type="match status" value="1"/>
</dbReference>
<keyword evidence="1" id="KW-1185">Reference proteome</keyword>
<dbReference type="OrthoDB" id="10041966at2759"/>
<dbReference type="PANTHER" id="PTHR10285">
    <property type="entry name" value="URIDINE KINASE"/>
    <property type="match status" value="1"/>
</dbReference>
<accession>A0A6P3WYP5</accession>
<proteinExistence type="predicted"/>
<dbReference type="InterPro" id="IPR027417">
    <property type="entry name" value="P-loop_NTPase"/>
</dbReference>
<dbReference type="GeneID" id="106742613"/>
<dbReference type="GO" id="GO:0016301">
    <property type="term" value="F:kinase activity"/>
    <property type="evidence" value="ECO:0007669"/>
    <property type="project" value="UniProtKB-KW"/>
</dbReference>
<reference evidence="2" key="1">
    <citation type="submission" date="2025-08" db="UniProtKB">
        <authorList>
            <consortium name="RefSeq"/>
        </authorList>
    </citation>
    <scope>IDENTIFICATION</scope>
</reference>
<dbReference type="RefSeq" id="XP_014471231.1">
    <property type="nucleotide sequence ID" value="XM_014615745.1"/>
</dbReference>
<dbReference type="AlphaFoldDB" id="A0A6P3WYP5"/>
<dbReference type="Gene3D" id="3.40.50.300">
    <property type="entry name" value="P-loop containing nucleotide triphosphate hydrolases"/>
    <property type="match status" value="1"/>
</dbReference>
<organism evidence="1 2">
    <name type="scientific">Dinoponera quadriceps</name>
    <name type="common">South American ant</name>
    <dbReference type="NCBI Taxonomy" id="609295"/>
    <lineage>
        <taxon>Eukaryota</taxon>
        <taxon>Metazoa</taxon>
        <taxon>Ecdysozoa</taxon>
        <taxon>Arthropoda</taxon>
        <taxon>Hexapoda</taxon>
        <taxon>Insecta</taxon>
        <taxon>Pterygota</taxon>
        <taxon>Neoptera</taxon>
        <taxon>Endopterygota</taxon>
        <taxon>Hymenoptera</taxon>
        <taxon>Apocrita</taxon>
        <taxon>Aculeata</taxon>
        <taxon>Formicoidea</taxon>
        <taxon>Formicidae</taxon>
        <taxon>Ponerinae</taxon>
        <taxon>Ponerini</taxon>
        <taxon>Dinoponera</taxon>
    </lineage>
</organism>
<dbReference type="KEGG" id="dqu:106742613"/>
<keyword evidence="2" id="KW-0418">Kinase</keyword>
<sequence>MATTNRWFVVGISGATCSGKTTLARKIRDNFPGSVMVRQDDYFLPPDDPRHVKVTELNHLNWDLMTSLDMPRMHSDVLRILESKDAARSEKSMLILDGFLLFRHKALTDLCDRKYFLTLTKEQCWGRRKDRAYDPPDVPGYFDKVVWPEYMEYESEITRDTELRATITFIDGSNDTKETYETISKEISQLLS</sequence>
<dbReference type="Proteomes" id="UP000515204">
    <property type="component" value="Unplaced"/>
</dbReference>
<gene>
    <name evidence="2" type="primary">LOC106742613</name>
</gene>